<protein>
    <submittedName>
        <fullName evidence="2">Uncharacterized protein</fullName>
    </submittedName>
</protein>
<sequence>MSDLVVRRGASGPLHLTVDLVACVKPYGYWQSLCVDDLVVHHEALTIFIFVRYGAYFFVALICDSTLYACIYLQDNPSPTLRMHSPSLLESQPNAAKEPNSSQPSPTLANPRAQHDPTQPFRAQGFNPTSTKRPP</sequence>
<evidence type="ECO:0000313" key="2">
    <source>
        <dbReference type="EMBL" id="KAF9522803.1"/>
    </source>
</evidence>
<feature type="compositionally biased region" description="Polar residues" evidence="1">
    <location>
        <begin position="126"/>
        <end position="135"/>
    </location>
</feature>
<dbReference type="EMBL" id="MU157933">
    <property type="protein sequence ID" value="KAF9522803.1"/>
    <property type="molecule type" value="Genomic_DNA"/>
</dbReference>
<proteinExistence type="predicted"/>
<feature type="compositionally biased region" description="Polar residues" evidence="1">
    <location>
        <begin position="88"/>
        <end position="108"/>
    </location>
</feature>
<evidence type="ECO:0000256" key="1">
    <source>
        <dbReference type="SAM" id="MobiDB-lite"/>
    </source>
</evidence>
<gene>
    <name evidence="2" type="ORF">CPB83DRAFT_899310</name>
</gene>
<accession>A0A9P6E594</accession>
<organism evidence="2 3">
    <name type="scientific">Crepidotus variabilis</name>
    <dbReference type="NCBI Taxonomy" id="179855"/>
    <lineage>
        <taxon>Eukaryota</taxon>
        <taxon>Fungi</taxon>
        <taxon>Dikarya</taxon>
        <taxon>Basidiomycota</taxon>
        <taxon>Agaricomycotina</taxon>
        <taxon>Agaricomycetes</taxon>
        <taxon>Agaricomycetidae</taxon>
        <taxon>Agaricales</taxon>
        <taxon>Agaricineae</taxon>
        <taxon>Crepidotaceae</taxon>
        <taxon>Crepidotus</taxon>
    </lineage>
</organism>
<keyword evidence="3" id="KW-1185">Reference proteome</keyword>
<dbReference type="AlphaFoldDB" id="A0A9P6E594"/>
<comment type="caution">
    <text evidence="2">The sequence shown here is derived from an EMBL/GenBank/DDBJ whole genome shotgun (WGS) entry which is preliminary data.</text>
</comment>
<dbReference type="Proteomes" id="UP000807306">
    <property type="component" value="Unassembled WGS sequence"/>
</dbReference>
<reference evidence="2" key="1">
    <citation type="submission" date="2020-11" db="EMBL/GenBank/DDBJ databases">
        <authorList>
            <consortium name="DOE Joint Genome Institute"/>
            <person name="Ahrendt S."/>
            <person name="Riley R."/>
            <person name="Andreopoulos W."/>
            <person name="Labutti K."/>
            <person name="Pangilinan J."/>
            <person name="Ruiz-Duenas F.J."/>
            <person name="Barrasa J.M."/>
            <person name="Sanchez-Garcia M."/>
            <person name="Camarero S."/>
            <person name="Miyauchi S."/>
            <person name="Serrano A."/>
            <person name="Linde D."/>
            <person name="Babiker R."/>
            <person name="Drula E."/>
            <person name="Ayuso-Fernandez I."/>
            <person name="Pacheco R."/>
            <person name="Padilla G."/>
            <person name="Ferreira P."/>
            <person name="Barriuso J."/>
            <person name="Kellner H."/>
            <person name="Castanera R."/>
            <person name="Alfaro M."/>
            <person name="Ramirez L."/>
            <person name="Pisabarro A.G."/>
            <person name="Kuo A."/>
            <person name="Tritt A."/>
            <person name="Lipzen A."/>
            <person name="He G."/>
            <person name="Yan M."/>
            <person name="Ng V."/>
            <person name="Cullen D."/>
            <person name="Martin F."/>
            <person name="Rosso M.-N."/>
            <person name="Henrissat B."/>
            <person name="Hibbett D."/>
            <person name="Martinez A.T."/>
            <person name="Grigoriev I.V."/>
        </authorList>
    </citation>
    <scope>NUCLEOTIDE SEQUENCE</scope>
    <source>
        <strain evidence="2">CBS 506.95</strain>
    </source>
</reference>
<feature type="region of interest" description="Disordered" evidence="1">
    <location>
        <begin position="82"/>
        <end position="135"/>
    </location>
</feature>
<name>A0A9P6E594_9AGAR</name>
<evidence type="ECO:0000313" key="3">
    <source>
        <dbReference type="Proteomes" id="UP000807306"/>
    </source>
</evidence>